<keyword evidence="12" id="KW-1185">Reference proteome</keyword>
<dbReference type="Gene3D" id="3.30.740.10">
    <property type="entry name" value="Protein Inhibitor Of Neuronal Nitric Oxide Synthase"/>
    <property type="match status" value="1"/>
</dbReference>
<evidence type="ECO:0000256" key="10">
    <source>
        <dbReference type="RuleBase" id="RU365010"/>
    </source>
</evidence>
<name>A0A183FA87_HELPZ</name>
<sequence length="77" mass="9207">MSEDMQRDAIDCVTQALEKHNNENDIAEYIQEEFDKKYSPSWHCIVGEHYEYCVRPDEKHYILFHLGQLWIALFKSG</sequence>
<accession>A0A3P7VG05</accession>
<comment type="similarity">
    <text evidence="10">Belongs to the dynein light chain family.</text>
</comment>
<dbReference type="InterPro" id="IPR001372">
    <property type="entry name" value="Dynein_light_chain_typ-1/2"/>
</dbReference>
<accession>A0A183FA87</accession>
<evidence type="ECO:0000256" key="5">
    <source>
        <dbReference type="ARBA" id="ARBA00022701"/>
    </source>
</evidence>
<protein>
    <recommendedName>
        <fullName evidence="10">Dynein light chain</fullName>
    </recommendedName>
</protein>
<reference evidence="11 12" key="1">
    <citation type="submission" date="2018-11" db="EMBL/GenBank/DDBJ databases">
        <authorList>
            <consortium name="Pathogen Informatics"/>
        </authorList>
    </citation>
    <scope>NUCLEOTIDE SEQUENCE [LARGE SCALE GENOMIC DNA]</scope>
</reference>
<dbReference type="Pfam" id="PF01221">
    <property type="entry name" value="Dynein_light"/>
    <property type="match status" value="1"/>
</dbReference>
<dbReference type="GO" id="GO:0051028">
    <property type="term" value="P:mRNA transport"/>
    <property type="evidence" value="ECO:0007669"/>
    <property type="project" value="UniProtKB-KW"/>
</dbReference>
<keyword evidence="8 10" id="KW-0206">Cytoskeleton</keyword>
<reference evidence="13" key="2">
    <citation type="submission" date="2019-09" db="UniProtKB">
        <authorList>
            <consortium name="WormBaseParasite"/>
        </authorList>
    </citation>
    <scope>IDENTIFICATION</scope>
</reference>
<evidence type="ECO:0000256" key="7">
    <source>
        <dbReference type="ARBA" id="ARBA00022927"/>
    </source>
</evidence>
<comment type="subcellular location">
    <subcellularLocation>
        <location evidence="2 10">Cytoplasm</location>
        <location evidence="2 10">Cytoskeleton</location>
    </subcellularLocation>
    <subcellularLocation>
        <location evidence="1">Nucleus</location>
    </subcellularLocation>
</comment>
<evidence type="ECO:0000313" key="12">
    <source>
        <dbReference type="Proteomes" id="UP000050761"/>
    </source>
</evidence>
<dbReference type="WBParaSite" id="HPBE_0000307901-mRNA-1">
    <property type="protein sequence ID" value="HPBE_0000307901-mRNA-1"/>
    <property type="gene ID" value="HPBE_0000307901"/>
</dbReference>
<keyword evidence="4 10" id="KW-0963">Cytoplasm</keyword>
<evidence type="ECO:0000313" key="11">
    <source>
        <dbReference type="EMBL" id="VDO30753.1"/>
    </source>
</evidence>
<dbReference type="SUPFAM" id="SSF54648">
    <property type="entry name" value="DLC"/>
    <property type="match status" value="1"/>
</dbReference>
<evidence type="ECO:0000256" key="1">
    <source>
        <dbReference type="ARBA" id="ARBA00004123"/>
    </source>
</evidence>
<dbReference type="GO" id="GO:0045505">
    <property type="term" value="F:dynein intermediate chain binding"/>
    <property type="evidence" value="ECO:0007669"/>
    <property type="project" value="TreeGrafter"/>
</dbReference>
<dbReference type="InterPro" id="IPR037177">
    <property type="entry name" value="DLC_sf"/>
</dbReference>
<organism evidence="12 13">
    <name type="scientific">Heligmosomoides polygyrus</name>
    <name type="common">Parasitic roundworm</name>
    <dbReference type="NCBI Taxonomy" id="6339"/>
    <lineage>
        <taxon>Eukaryota</taxon>
        <taxon>Metazoa</taxon>
        <taxon>Ecdysozoa</taxon>
        <taxon>Nematoda</taxon>
        <taxon>Chromadorea</taxon>
        <taxon>Rhabditida</taxon>
        <taxon>Rhabditina</taxon>
        <taxon>Rhabditomorpha</taxon>
        <taxon>Strongyloidea</taxon>
        <taxon>Heligmosomidae</taxon>
        <taxon>Heligmosomoides</taxon>
    </lineage>
</organism>
<dbReference type="GO" id="GO:0005874">
    <property type="term" value="C:microtubule"/>
    <property type="evidence" value="ECO:0007669"/>
    <property type="project" value="UniProtKB-KW"/>
</dbReference>
<keyword evidence="9" id="KW-0539">Nucleus</keyword>
<dbReference type="OrthoDB" id="10033309at2759"/>
<dbReference type="SMART" id="SM01375">
    <property type="entry name" value="Dynein_light"/>
    <property type="match status" value="1"/>
</dbReference>
<dbReference type="GO" id="GO:0005634">
    <property type="term" value="C:nucleus"/>
    <property type="evidence" value="ECO:0007669"/>
    <property type="project" value="UniProtKB-SubCell"/>
</dbReference>
<evidence type="ECO:0000256" key="4">
    <source>
        <dbReference type="ARBA" id="ARBA00022490"/>
    </source>
</evidence>
<keyword evidence="5 10" id="KW-0493">Microtubule</keyword>
<gene>
    <name evidence="11" type="ORF">HPBE_LOCUS3080</name>
</gene>
<evidence type="ECO:0000256" key="9">
    <source>
        <dbReference type="ARBA" id="ARBA00023242"/>
    </source>
</evidence>
<dbReference type="AlphaFoldDB" id="A0A183FA87"/>
<dbReference type="PANTHER" id="PTHR11886:SF35">
    <property type="entry name" value="DYNEIN LIGHT CHAIN"/>
    <property type="match status" value="1"/>
</dbReference>
<evidence type="ECO:0000313" key="13">
    <source>
        <dbReference type="WBParaSite" id="HPBE_0000307901-mRNA-1"/>
    </source>
</evidence>
<evidence type="ECO:0000256" key="6">
    <source>
        <dbReference type="ARBA" id="ARBA00022816"/>
    </source>
</evidence>
<keyword evidence="7" id="KW-0653">Protein transport</keyword>
<dbReference type="GO" id="GO:0007017">
    <property type="term" value="P:microtubule-based process"/>
    <property type="evidence" value="ECO:0007669"/>
    <property type="project" value="InterPro"/>
</dbReference>
<keyword evidence="6" id="KW-0509">mRNA transport</keyword>
<keyword evidence="10" id="KW-0505">Motor protein</keyword>
<evidence type="ECO:0000256" key="3">
    <source>
        <dbReference type="ARBA" id="ARBA00022448"/>
    </source>
</evidence>
<evidence type="ECO:0000256" key="8">
    <source>
        <dbReference type="ARBA" id="ARBA00023212"/>
    </source>
</evidence>
<dbReference type="FunFam" id="3.30.740.10:FF:000005">
    <property type="entry name" value="Dynein light chain"/>
    <property type="match status" value="1"/>
</dbReference>
<keyword evidence="3" id="KW-0813">Transport</keyword>
<dbReference type="EMBL" id="UZAH01006280">
    <property type="protein sequence ID" value="VDO30753.1"/>
    <property type="molecule type" value="Genomic_DNA"/>
</dbReference>
<evidence type="ECO:0000256" key="2">
    <source>
        <dbReference type="ARBA" id="ARBA00004245"/>
    </source>
</evidence>
<dbReference type="PANTHER" id="PTHR11886">
    <property type="entry name" value="DYNEIN LIGHT CHAIN"/>
    <property type="match status" value="1"/>
</dbReference>
<dbReference type="GO" id="GO:0015031">
    <property type="term" value="P:protein transport"/>
    <property type="evidence" value="ECO:0007669"/>
    <property type="project" value="UniProtKB-KW"/>
</dbReference>
<proteinExistence type="inferred from homology"/>
<dbReference type="GO" id="GO:0005868">
    <property type="term" value="C:cytoplasmic dynein complex"/>
    <property type="evidence" value="ECO:0007669"/>
    <property type="project" value="TreeGrafter"/>
</dbReference>
<keyword evidence="10" id="KW-0243">Dynein</keyword>
<dbReference type="Proteomes" id="UP000050761">
    <property type="component" value="Unassembled WGS sequence"/>
</dbReference>